<dbReference type="InterPro" id="IPR011179">
    <property type="entry name" value="IPdP_isomerase"/>
</dbReference>
<dbReference type="SUPFAM" id="SSF51395">
    <property type="entry name" value="FMN-linked oxidoreductases"/>
    <property type="match status" value="1"/>
</dbReference>
<protein>
    <submittedName>
        <fullName evidence="1">Type 2 isopentenyl-diphosphate Delta-isomerase</fullName>
        <ecNumber evidence="1">5.3.3.2</ecNumber>
    </submittedName>
</protein>
<dbReference type="EMBL" id="RZNH01000027">
    <property type="protein sequence ID" value="NOU61082.1"/>
    <property type="molecule type" value="Genomic_DNA"/>
</dbReference>
<sequence>MTDRKKDHIDLAFRSQIEQTLLDDRFYYEPFIDSHPQDELKPFTFLGKELRTPIWVSSMTGGTQLAGKINKNLAKACAEFGMGMGLGSCRSLLDSDEHLKDFDVRHIIGADLPLYANLGICQLEELIASKELQKLIDMVGKLEADGLIIHVNPMQEWLQPEGDRILRSPIESIKELLRSVDFPIIVKEVGQGFGPESLKQLLRLPLQAIEFAAFGGTNFAKIEMLRNPDAQVQLFEPLAKIGHSAEQMLNWTNEIVESNKHIKCKEIIISGGIHSFIDGYYLTEKSKLPAIYGQASQLLKYARESYEDLQKYLHTQVEGLKISKTYLKVK</sequence>
<comment type="caution">
    <text evidence="1">The sequence shown here is derived from an EMBL/GenBank/DDBJ whole genome shotgun (WGS) entry which is preliminary data.</text>
</comment>
<dbReference type="Proteomes" id="UP000732105">
    <property type="component" value="Unassembled WGS sequence"/>
</dbReference>
<dbReference type="GO" id="GO:0004452">
    <property type="term" value="F:isopentenyl-diphosphate delta-isomerase activity"/>
    <property type="evidence" value="ECO:0007669"/>
    <property type="project" value="UniProtKB-EC"/>
</dbReference>
<dbReference type="RefSeq" id="WP_171596349.1">
    <property type="nucleotide sequence ID" value="NZ_RZNH01000027.1"/>
</dbReference>
<evidence type="ECO:0000313" key="2">
    <source>
        <dbReference type="Proteomes" id="UP000732105"/>
    </source>
</evidence>
<evidence type="ECO:0000313" key="1">
    <source>
        <dbReference type="EMBL" id="NOU61082.1"/>
    </source>
</evidence>
<gene>
    <name evidence="1" type="ORF">ELS83_14765</name>
</gene>
<keyword evidence="1" id="KW-0413">Isomerase</keyword>
<reference evidence="1 2" key="1">
    <citation type="submission" date="2018-12" db="EMBL/GenBank/DDBJ databases">
        <title>Marinifilum JC070 sp. nov., a marine bacterium isolated from Yongle Blue Hole in the South China Sea.</title>
        <authorList>
            <person name="Fu T."/>
        </authorList>
    </citation>
    <scope>NUCLEOTIDE SEQUENCE [LARGE SCALE GENOMIC DNA]</scope>
    <source>
        <strain evidence="1 2">JC070</strain>
    </source>
</reference>
<dbReference type="InterPro" id="IPR013785">
    <property type="entry name" value="Aldolase_TIM"/>
</dbReference>
<dbReference type="PANTHER" id="PTHR43665">
    <property type="entry name" value="ISOPENTENYL-DIPHOSPHATE DELTA-ISOMERASE"/>
    <property type="match status" value="1"/>
</dbReference>
<accession>A0ABX1WYI1</accession>
<dbReference type="EC" id="5.3.3.2" evidence="1"/>
<keyword evidence="2" id="KW-1185">Reference proteome</keyword>
<organism evidence="1 2">
    <name type="scientific">Marinifilum caeruleilacunae</name>
    <dbReference type="NCBI Taxonomy" id="2499076"/>
    <lineage>
        <taxon>Bacteria</taxon>
        <taxon>Pseudomonadati</taxon>
        <taxon>Bacteroidota</taxon>
        <taxon>Bacteroidia</taxon>
        <taxon>Marinilabiliales</taxon>
        <taxon>Marinifilaceae</taxon>
    </lineage>
</organism>
<proteinExistence type="predicted"/>
<name>A0ABX1WYI1_9BACT</name>
<dbReference type="Gene3D" id="3.20.20.70">
    <property type="entry name" value="Aldolase class I"/>
    <property type="match status" value="1"/>
</dbReference>
<dbReference type="PANTHER" id="PTHR43665:SF1">
    <property type="entry name" value="ISOPENTENYL-DIPHOSPHATE DELTA-ISOMERASE"/>
    <property type="match status" value="1"/>
</dbReference>